<evidence type="ECO:0008006" key="3">
    <source>
        <dbReference type="Google" id="ProtNLM"/>
    </source>
</evidence>
<dbReference type="Pfam" id="PF14056">
    <property type="entry name" value="DUF4250"/>
    <property type="match status" value="1"/>
</dbReference>
<dbReference type="AlphaFoldDB" id="A0A151ANC3"/>
<reference evidence="1 2" key="1">
    <citation type="submission" date="2016-02" db="EMBL/GenBank/DDBJ databases">
        <title>Genome sequence of Clostridium colicanis DSM 13634.</title>
        <authorList>
            <person name="Poehlein A."/>
            <person name="Daniel R."/>
        </authorList>
    </citation>
    <scope>NUCLEOTIDE SEQUENCE [LARGE SCALE GENOMIC DNA]</scope>
    <source>
        <strain evidence="1 2">DSM 13634</strain>
    </source>
</reference>
<evidence type="ECO:0000313" key="1">
    <source>
        <dbReference type="EMBL" id="KYH29123.1"/>
    </source>
</evidence>
<dbReference type="EMBL" id="LTBB01000005">
    <property type="protein sequence ID" value="KYH29123.1"/>
    <property type="molecule type" value="Genomic_DNA"/>
</dbReference>
<dbReference type="InterPro" id="IPR025346">
    <property type="entry name" value="DUF4250"/>
</dbReference>
<accession>A0A151ANC3</accession>
<dbReference type="STRING" id="1121305.CLCOL_12600"/>
<comment type="caution">
    <text evidence="1">The sequence shown here is derived from an EMBL/GenBank/DDBJ whole genome shotgun (WGS) entry which is preliminary data.</text>
</comment>
<dbReference type="Proteomes" id="UP000075374">
    <property type="component" value="Unassembled WGS sequence"/>
</dbReference>
<organism evidence="1 2">
    <name type="scientific">Clostridium colicanis DSM 13634</name>
    <dbReference type="NCBI Taxonomy" id="1121305"/>
    <lineage>
        <taxon>Bacteria</taxon>
        <taxon>Bacillati</taxon>
        <taxon>Bacillota</taxon>
        <taxon>Clostridia</taxon>
        <taxon>Eubacteriales</taxon>
        <taxon>Clostridiaceae</taxon>
        <taxon>Clostridium</taxon>
    </lineage>
</organism>
<gene>
    <name evidence="1" type="ORF">CLCOL_12600</name>
</gene>
<name>A0A151ANC3_9CLOT</name>
<sequence length="70" mass="8246">MDGDIIMDREKLLVMDPYMLLSVVNMKLRNEFNSLQDFCNNYEIDIEKIKSKLKSVGYEYTESINQFTAV</sequence>
<protein>
    <recommendedName>
        <fullName evidence="3">DUF4250 domain-containing protein</fullName>
    </recommendedName>
</protein>
<proteinExistence type="predicted"/>
<evidence type="ECO:0000313" key="2">
    <source>
        <dbReference type="Proteomes" id="UP000075374"/>
    </source>
</evidence>
<keyword evidence="2" id="KW-1185">Reference proteome</keyword>
<dbReference type="PATRIC" id="fig|1121305.3.peg.1262"/>